<dbReference type="OrthoDB" id="423313at2759"/>
<dbReference type="KEGG" id="bmic:BMR1_01G01625"/>
<gene>
    <name evidence="1" type="ORF">BMR1_01G01625</name>
</gene>
<protein>
    <submittedName>
        <fullName evidence="1">Uncharacterized protein</fullName>
    </submittedName>
</protein>
<reference evidence="1 2" key="3">
    <citation type="journal article" date="2016" name="Sci. Rep.">
        <title>Genome-wide diversity and gene expression profiling of Babesia microti isolates identify polymorphic genes that mediate host-pathogen interactions.</title>
        <authorList>
            <person name="Silva J.C."/>
            <person name="Cornillot E."/>
            <person name="McCracken C."/>
            <person name="Usmani-Brown S."/>
            <person name="Dwivedi A."/>
            <person name="Ifeonu O.O."/>
            <person name="Crabtree J."/>
            <person name="Gotia H.T."/>
            <person name="Virji A.Z."/>
            <person name="Reynes C."/>
            <person name="Colinge J."/>
            <person name="Kumar V."/>
            <person name="Lawres L."/>
            <person name="Pazzi J.E."/>
            <person name="Pablo J.V."/>
            <person name="Hung C."/>
            <person name="Brancato J."/>
            <person name="Kumari P."/>
            <person name="Orvis J."/>
            <person name="Tretina K."/>
            <person name="Chibucos M."/>
            <person name="Ott S."/>
            <person name="Sadzewicz L."/>
            <person name="Sengamalay N."/>
            <person name="Shetty A.C."/>
            <person name="Su Q."/>
            <person name="Tallon L."/>
            <person name="Fraser C.M."/>
            <person name="Frutos R."/>
            <person name="Molina D.M."/>
            <person name="Krause P.J."/>
            <person name="Ben Mamoun C."/>
        </authorList>
    </citation>
    <scope>NUCLEOTIDE SEQUENCE [LARGE SCALE GENOMIC DNA]</scope>
    <source>
        <strain evidence="1 2">RI</strain>
    </source>
</reference>
<dbReference type="GeneID" id="24423395"/>
<dbReference type="Gene3D" id="3.40.30.10">
    <property type="entry name" value="Glutaredoxin"/>
    <property type="match status" value="1"/>
</dbReference>
<dbReference type="SUPFAM" id="SSF52833">
    <property type="entry name" value="Thioredoxin-like"/>
    <property type="match status" value="1"/>
</dbReference>
<proteinExistence type="predicted"/>
<keyword evidence="2" id="KW-1185">Reference proteome</keyword>
<dbReference type="VEuPathDB" id="PiroplasmaDB:BMR1_01G01625"/>
<reference evidence="1 2" key="1">
    <citation type="journal article" date="2012" name="Nucleic Acids Res.">
        <title>Sequencing of the smallest Apicomplexan genome from the human pathogen Babesia microti.</title>
        <authorList>
            <person name="Cornillot E."/>
            <person name="Hadj-Kaddour K."/>
            <person name="Dassouli A."/>
            <person name="Noel B."/>
            <person name="Ranwez V."/>
            <person name="Vacherie B."/>
            <person name="Augagneur Y."/>
            <person name="Bres V."/>
            <person name="Duclos A."/>
            <person name="Randazzo S."/>
            <person name="Carcy B."/>
            <person name="Debierre-Grockiego F."/>
            <person name="Delbecq S."/>
            <person name="Moubri-Menage K."/>
            <person name="Shams-Eldin H."/>
            <person name="Usmani-Brown S."/>
            <person name="Bringaud F."/>
            <person name="Wincker P."/>
            <person name="Vivares C.P."/>
            <person name="Schwarz R.T."/>
            <person name="Schetters T.P."/>
            <person name="Krause P.J."/>
            <person name="Gorenflot A."/>
            <person name="Berry V."/>
            <person name="Barbe V."/>
            <person name="Ben Mamoun C."/>
        </authorList>
    </citation>
    <scope>NUCLEOTIDE SEQUENCE [LARGE SCALE GENOMIC DNA]</scope>
    <source>
        <strain evidence="1 2">RI</strain>
    </source>
</reference>
<accession>A0A1N6LWP8</accession>
<dbReference type="AlphaFoldDB" id="A0A1N6LWP8"/>
<dbReference type="EMBL" id="FO082871">
    <property type="protein sequence ID" value="SIO73298.1"/>
    <property type="molecule type" value="Genomic_DNA"/>
</dbReference>
<dbReference type="Proteomes" id="UP000002899">
    <property type="component" value="Chromosome I"/>
</dbReference>
<reference evidence="1 2" key="2">
    <citation type="journal article" date="2013" name="PLoS ONE">
        <title>Whole genome mapping and re-organization of the nuclear and mitochondrial genomes of Babesia microti isolates.</title>
        <authorList>
            <person name="Cornillot E."/>
            <person name="Dassouli A."/>
            <person name="Garg A."/>
            <person name="Pachikara N."/>
            <person name="Randazzo S."/>
            <person name="Depoix D."/>
            <person name="Carcy B."/>
            <person name="Delbecq S."/>
            <person name="Frutos R."/>
            <person name="Silva J.C."/>
            <person name="Sutton R."/>
            <person name="Krause P.J."/>
            <person name="Mamoun C.B."/>
        </authorList>
    </citation>
    <scope>NUCLEOTIDE SEQUENCE [LARGE SCALE GENOMIC DNA]</scope>
    <source>
        <strain evidence="1 2">RI</strain>
    </source>
</reference>
<dbReference type="InterPro" id="IPR036249">
    <property type="entry name" value="Thioredoxin-like_sf"/>
</dbReference>
<organism evidence="1 2">
    <name type="scientific">Babesia microti (strain RI)</name>
    <dbReference type="NCBI Taxonomy" id="1133968"/>
    <lineage>
        <taxon>Eukaryota</taxon>
        <taxon>Sar</taxon>
        <taxon>Alveolata</taxon>
        <taxon>Apicomplexa</taxon>
        <taxon>Aconoidasida</taxon>
        <taxon>Piroplasmida</taxon>
        <taxon>Babesiidae</taxon>
        <taxon>Babesia</taxon>
    </lineage>
</organism>
<sequence length="173" mass="19646">MSDANDECDVLAEIILVGTSLGSVRKQYFDSKRLANLLDCKAVIYYLIDANLDSSVAKGLKDSELIKEWKKEGVFKLYPNSTNEIILPQLIVDGIGIGDYEMVQDFEDDGDLEYIMTRLMCPACFKDKTAEQVFCNNCGVTLTNLIPQEYIDDNTIQRIYMGDIYEEEYTDSE</sequence>
<evidence type="ECO:0000313" key="1">
    <source>
        <dbReference type="EMBL" id="SIO73298.1"/>
    </source>
</evidence>
<name>A0A1N6LWP8_BABMR</name>
<dbReference type="RefSeq" id="XP_021337400.1">
    <property type="nucleotide sequence ID" value="XM_021482581.1"/>
</dbReference>
<evidence type="ECO:0000313" key="2">
    <source>
        <dbReference type="Proteomes" id="UP000002899"/>
    </source>
</evidence>